<accession>A0A239C5W8</accession>
<dbReference type="Pfam" id="PF19619">
    <property type="entry name" value="DUF6124"/>
    <property type="match status" value="1"/>
</dbReference>
<protein>
    <recommendedName>
        <fullName evidence="3">DUF3077 domain-containing protein</fullName>
    </recommendedName>
</protein>
<organism evidence="1 2">
    <name type="scientific">Pseudomonas japonica</name>
    <dbReference type="NCBI Taxonomy" id="256466"/>
    <lineage>
        <taxon>Bacteria</taxon>
        <taxon>Pseudomonadati</taxon>
        <taxon>Pseudomonadota</taxon>
        <taxon>Gammaproteobacteria</taxon>
        <taxon>Pseudomonadales</taxon>
        <taxon>Pseudomonadaceae</taxon>
        <taxon>Pseudomonas</taxon>
    </lineage>
</organism>
<keyword evidence="2" id="KW-1185">Reference proteome</keyword>
<dbReference type="Proteomes" id="UP000198407">
    <property type="component" value="Unassembled WGS sequence"/>
</dbReference>
<reference evidence="2" key="1">
    <citation type="submission" date="2017-06" db="EMBL/GenBank/DDBJ databases">
        <authorList>
            <person name="Varghese N."/>
            <person name="Submissions S."/>
        </authorList>
    </citation>
    <scope>NUCLEOTIDE SEQUENCE [LARGE SCALE GENOMIC DNA]</scope>
    <source>
        <strain evidence="2">DSM 22348</strain>
    </source>
</reference>
<dbReference type="RefSeq" id="WP_042121009.1">
    <property type="nucleotide sequence ID" value="NZ_FZOL01000004.1"/>
</dbReference>
<gene>
    <name evidence="1" type="ORF">SAMN05444352_10416</name>
</gene>
<sequence length="105" mass="11277">MKKPVPDPPPFDFSRFSTSGTSFGPHDFHGNCMFMVREGICTEDALVHACLLLSCLRASACDAAQHLTANDHALVIGLAQQAEMAKALVDSVLAGFIRNGSSRQE</sequence>
<proteinExistence type="predicted"/>
<evidence type="ECO:0000313" key="1">
    <source>
        <dbReference type="EMBL" id="SNS15500.1"/>
    </source>
</evidence>
<name>A0A239C5W8_9PSED</name>
<dbReference type="AlphaFoldDB" id="A0A239C5W8"/>
<evidence type="ECO:0000313" key="2">
    <source>
        <dbReference type="Proteomes" id="UP000198407"/>
    </source>
</evidence>
<evidence type="ECO:0008006" key="3">
    <source>
        <dbReference type="Google" id="ProtNLM"/>
    </source>
</evidence>
<dbReference type="EMBL" id="FZOL01000004">
    <property type="protein sequence ID" value="SNS15500.1"/>
    <property type="molecule type" value="Genomic_DNA"/>
</dbReference>